<dbReference type="OrthoDB" id="6705556at2"/>
<feature type="signal peptide" evidence="1">
    <location>
        <begin position="1"/>
        <end position="24"/>
    </location>
</feature>
<feature type="chain" id="PRO_5043144687" description="Lipoprotein" evidence="1">
    <location>
        <begin position="25"/>
        <end position="126"/>
    </location>
</feature>
<evidence type="ECO:0000313" key="3">
    <source>
        <dbReference type="Proteomes" id="UP000185895"/>
    </source>
</evidence>
<dbReference type="STRING" id="1262585.BJI46_07700"/>
<organism evidence="2 3">
    <name type="scientific">Acinetobacter qingfengensis</name>
    <dbReference type="NCBI Taxonomy" id="1262585"/>
    <lineage>
        <taxon>Bacteria</taxon>
        <taxon>Pseudomonadati</taxon>
        <taxon>Pseudomonadota</taxon>
        <taxon>Gammaproteobacteria</taxon>
        <taxon>Moraxellales</taxon>
        <taxon>Moraxellaceae</taxon>
        <taxon>Acinetobacter</taxon>
    </lineage>
</organism>
<dbReference type="AlphaFoldDB" id="A0A1E7RF44"/>
<keyword evidence="3" id="KW-1185">Reference proteome</keyword>
<gene>
    <name evidence="2" type="ORF">BJI46_07700</name>
</gene>
<accession>A0A1E7RF44</accession>
<reference evidence="2 3" key="1">
    <citation type="submission" date="2016-09" db="EMBL/GenBank/DDBJ databases">
        <authorList>
            <person name="Capua I."/>
            <person name="De Benedictis P."/>
            <person name="Joannis T."/>
            <person name="Lombin L.H."/>
            <person name="Cattoli G."/>
        </authorList>
    </citation>
    <scope>NUCLEOTIDE SEQUENCE [LARGE SCALE GENOMIC DNA]</scope>
    <source>
        <strain evidence="2 3">ANC 4671</strain>
    </source>
</reference>
<keyword evidence="1" id="KW-0732">Signal</keyword>
<evidence type="ECO:0008006" key="4">
    <source>
        <dbReference type="Google" id="ProtNLM"/>
    </source>
</evidence>
<sequence>MTTSFVIKLKITIAIILSAITLTACVSQQTSTLAIQKENNQFQVTGIGKDQLTAQNNAVKAAQQTCKRSMTPVVINTATKYNGTLSEETGKLINQAGTIAGAVIGRDINVSKDTDYNVTMDFYCKS</sequence>
<protein>
    <recommendedName>
        <fullName evidence="4">Lipoprotein</fullName>
    </recommendedName>
</protein>
<dbReference type="RefSeq" id="WP_070068695.1">
    <property type="nucleotide sequence ID" value="NZ_MKKK01000002.1"/>
</dbReference>
<proteinExistence type="predicted"/>
<dbReference type="Proteomes" id="UP000185895">
    <property type="component" value="Unassembled WGS sequence"/>
</dbReference>
<evidence type="ECO:0000256" key="1">
    <source>
        <dbReference type="SAM" id="SignalP"/>
    </source>
</evidence>
<dbReference type="EMBL" id="MKKK01000002">
    <property type="protein sequence ID" value="OEY97941.1"/>
    <property type="molecule type" value="Genomic_DNA"/>
</dbReference>
<comment type="caution">
    <text evidence="2">The sequence shown here is derived from an EMBL/GenBank/DDBJ whole genome shotgun (WGS) entry which is preliminary data.</text>
</comment>
<name>A0A1E7RF44_9GAMM</name>
<evidence type="ECO:0000313" key="2">
    <source>
        <dbReference type="EMBL" id="OEY97941.1"/>
    </source>
</evidence>